<dbReference type="InterPro" id="IPR002104">
    <property type="entry name" value="Integrase_catalytic"/>
</dbReference>
<keyword evidence="4" id="KW-1185">Reference proteome</keyword>
<dbReference type="PROSITE" id="PS51898">
    <property type="entry name" value="TYR_RECOMBINASE"/>
    <property type="match status" value="1"/>
</dbReference>
<proteinExistence type="predicted"/>
<evidence type="ECO:0000313" key="4">
    <source>
        <dbReference type="Proteomes" id="UP001597231"/>
    </source>
</evidence>
<dbReference type="RefSeq" id="WP_381481032.1">
    <property type="nucleotide sequence ID" value="NZ_JBHTLT010000081.1"/>
</dbReference>
<reference evidence="4" key="1">
    <citation type="journal article" date="2019" name="Int. J. Syst. Evol. Microbiol.">
        <title>The Global Catalogue of Microorganisms (GCM) 10K type strain sequencing project: providing services to taxonomists for standard genome sequencing and annotation.</title>
        <authorList>
            <consortium name="The Broad Institute Genomics Platform"/>
            <consortium name="The Broad Institute Genome Sequencing Center for Infectious Disease"/>
            <person name="Wu L."/>
            <person name="Ma J."/>
        </authorList>
    </citation>
    <scope>NUCLEOTIDE SEQUENCE [LARGE SCALE GENOMIC DNA]</scope>
    <source>
        <strain evidence="4">CCUG 53915</strain>
    </source>
</reference>
<organism evidence="3 4">
    <name type="scientific">Sporosarcina contaminans</name>
    <dbReference type="NCBI Taxonomy" id="633403"/>
    <lineage>
        <taxon>Bacteria</taxon>
        <taxon>Bacillati</taxon>
        <taxon>Bacillota</taxon>
        <taxon>Bacilli</taxon>
        <taxon>Bacillales</taxon>
        <taxon>Caryophanaceae</taxon>
        <taxon>Sporosarcina</taxon>
    </lineage>
</organism>
<dbReference type="Proteomes" id="UP001597231">
    <property type="component" value="Unassembled WGS sequence"/>
</dbReference>
<sequence length="96" mass="11010">MQDHRNLTRVMKRILDSLNVPRIRFHDLRHSHASILISEGVDVVRISDQLGHSNPEITLDYYAHLLPNTNDGVADIFHNALQIPSNHPEEEGNKKK</sequence>
<evidence type="ECO:0000259" key="2">
    <source>
        <dbReference type="PROSITE" id="PS51898"/>
    </source>
</evidence>
<comment type="caution">
    <text evidence="3">The sequence shown here is derived from an EMBL/GenBank/DDBJ whole genome shotgun (WGS) entry which is preliminary data.</text>
</comment>
<keyword evidence="1" id="KW-0233">DNA recombination</keyword>
<dbReference type="EMBL" id="JBHTLT010000081">
    <property type="protein sequence ID" value="MFD1205743.1"/>
    <property type="molecule type" value="Genomic_DNA"/>
</dbReference>
<name>A0ABW3U270_9BACL</name>
<protein>
    <submittedName>
        <fullName evidence="3">Tyrosine-type recombinase/integrase</fullName>
    </submittedName>
</protein>
<dbReference type="SUPFAM" id="SSF56349">
    <property type="entry name" value="DNA breaking-rejoining enzymes"/>
    <property type="match status" value="1"/>
</dbReference>
<dbReference type="Pfam" id="PF00589">
    <property type="entry name" value="Phage_integrase"/>
    <property type="match status" value="1"/>
</dbReference>
<feature type="domain" description="Tyr recombinase" evidence="2">
    <location>
        <begin position="1"/>
        <end position="75"/>
    </location>
</feature>
<dbReference type="Gene3D" id="1.10.443.10">
    <property type="entry name" value="Intergrase catalytic core"/>
    <property type="match status" value="1"/>
</dbReference>
<dbReference type="InterPro" id="IPR013762">
    <property type="entry name" value="Integrase-like_cat_sf"/>
</dbReference>
<evidence type="ECO:0000313" key="3">
    <source>
        <dbReference type="EMBL" id="MFD1205743.1"/>
    </source>
</evidence>
<dbReference type="InterPro" id="IPR011010">
    <property type="entry name" value="DNA_brk_join_enz"/>
</dbReference>
<evidence type="ECO:0000256" key="1">
    <source>
        <dbReference type="ARBA" id="ARBA00023172"/>
    </source>
</evidence>
<gene>
    <name evidence="3" type="ORF">ACFQ38_11650</name>
</gene>
<accession>A0ABW3U270</accession>